<keyword evidence="8 11" id="KW-1133">Transmembrane helix</keyword>
<accession>A0ABU4RXM5</accession>
<gene>
    <name evidence="13" type="primary">gspK</name>
    <name evidence="13" type="ORF">SCD92_09630</name>
</gene>
<proteinExistence type="inferred from homology"/>
<dbReference type="PIRSF" id="PIRSF002786">
    <property type="entry name" value="XcpX"/>
    <property type="match status" value="1"/>
</dbReference>
<dbReference type="SUPFAM" id="SSF158544">
    <property type="entry name" value="GspK insert domain-like"/>
    <property type="match status" value="1"/>
</dbReference>
<dbReference type="Proteomes" id="UP001273505">
    <property type="component" value="Unassembled WGS sequence"/>
</dbReference>
<keyword evidence="3 10" id="KW-0813">Transport</keyword>
<evidence type="ECO:0000256" key="4">
    <source>
        <dbReference type="ARBA" id="ARBA00022475"/>
    </source>
</evidence>
<protein>
    <recommendedName>
        <fullName evidence="10">Type II secretion system protein K</fullName>
    </recommendedName>
</protein>
<evidence type="ECO:0000256" key="9">
    <source>
        <dbReference type="ARBA" id="ARBA00023136"/>
    </source>
</evidence>
<keyword evidence="9 10" id="KW-0472">Membrane</keyword>
<evidence type="ECO:0000256" key="1">
    <source>
        <dbReference type="ARBA" id="ARBA00004533"/>
    </source>
</evidence>
<evidence type="ECO:0000259" key="12">
    <source>
        <dbReference type="Pfam" id="PF21687"/>
    </source>
</evidence>
<dbReference type="RefSeq" id="WP_302724878.1">
    <property type="nucleotide sequence ID" value="NZ_JAULRU010000823.1"/>
</dbReference>
<dbReference type="EMBL" id="JAXAFO010000013">
    <property type="protein sequence ID" value="MDX6849622.1"/>
    <property type="molecule type" value="Genomic_DNA"/>
</dbReference>
<organism evidence="13 14">
    <name type="scientific">Gilvimarinus gilvus</name>
    <dbReference type="NCBI Taxonomy" id="3058038"/>
    <lineage>
        <taxon>Bacteria</taxon>
        <taxon>Pseudomonadati</taxon>
        <taxon>Pseudomonadota</taxon>
        <taxon>Gammaproteobacteria</taxon>
        <taxon>Cellvibrionales</taxon>
        <taxon>Cellvibrionaceae</taxon>
        <taxon>Gilvimarinus</taxon>
    </lineage>
</organism>
<keyword evidence="4 10" id="KW-1003">Cell membrane</keyword>
<evidence type="ECO:0000313" key="14">
    <source>
        <dbReference type="Proteomes" id="UP001273505"/>
    </source>
</evidence>
<comment type="subcellular location">
    <subcellularLocation>
        <location evidence="1 10">Cell inner membrane</location>
    </subcellularLocation>
</comment>
<evidence type="ECO:0000256" key="11">
    <source>
        <dbReference type="SAM" id="Phobius"/>
    </source>
</evidence>
<evidence type="ECO:0000256" key="2">
    <source>
        <dbReference type="ARBA" id="ARBA00007246"/>
    </source>
</evidence>
<sequence length="367" mass="40813">MTSPVKQLHLPTRQRGTVLILAILIVVLVSGFAVKASRDYQLSMARAEARWHGAQAEAYLSGAESLAMYFLELDENTEVDSLLEPWAMELPPFPIEGGMILAEIEDASSRLNLNDIEAQFKETGDNNPNAPERFYPAQKHFLRLLQSFPEIYPVSPEDAIAILEALVDWTDTDHDISGFMGAERDYYQSLDPAYQPANAPLTSVDELRLIRYVTPELMQLLRPFIAVYATEGGGNSGGLNVNTLHPHLLRTFNADDILTPLTAEEASSIVSENGEYASADEFTQNSGWASIISGENGIGDALVNVKTNHFLVTTRVQLGEQRRSRQSLLQRNEKSFNVVQRRDVYDYILSLEQAPVPSGQQEQTTDP</sequence>
<evidence type="ECO:0000256" key="7">
    <source>
        <dbReference type="ARBA" id="ARBA00022927"/>
    </source>
</evidence>
<evidence type="ECO:0000256" key="10">
    <source>
        <dbReference type="PIRNR" id="PIRNR002786"/>
    </source>
</evidence>
<keyword evidence="14" id="KW-1185">Reference proteome</keyword>
<name>A0ABU4RXM5_9GAMM</name>
<dbReference type="Gene3D" id="1.10.40.60">
    <property type="entry name" value="EpsJ-like"/>
    <property type="match status" value="2"/>
</dbReference>
<dbReference type="InterPro" id="IPR049031">
    <property type="entry name" value="T2SSK_SAM-like_1st"/>
</dbReference>
<keyword evidence="7" id="KW-0653">Protein transport</keyword>
<feature type="transmembrane region" description="Helical" evidence="11">
    <location>
        <begin position="16"/>
        <end position="34"/>
    </location>
</feature>
<dbReference type="Pfam" id="PF21687">
    <property type="entry name" value="T2SSK_1st"/>
    <property type="match status" value="1"/>
</dbReference>
<evidence type="ECO:0000256" key="3">
    <source>
        <dbReference type="ARBA" id="ARBA00022448"/>
    </source>
</evidence>
<dbReference type="PANTHER" id="PTHR38831">
    <property type="entry name" value="TYPE II SECRETION SYSTEM PROTEIN K"/>
    <property type="match status" value="1"/>
</dbReference>
<keyword evidence="5 10" id="KW-0997">Cell inner membrane</keyword>
<dbReference type="NCBIfam" id="NF037980">
    <property type="entry name" value="T2SS_GspK"/>
    <property type="match status" value="1"/>
</dbReference>
<comment type="similarity">
    <text evidence="2 10">Belongs to the GSP K family.</text>
</comment>
<evidence type="ECO:0000256" key="6">
    <source>
        <dbReference type="ARBA" id="ARBA00022692"/>
    </source>
</evidence>
<dbReference type="Gene3D" id="3.30.1300.30">
    <property type="entry name" value="GSPII I/J protein-like"/>
    <property type="match status" value="1"/>
</dbReference>
<dbReference type="InterPro" id="IPR005628">
    <property type="entry name" value="GspK"/>
</dbReference>
<reference evidence="13 14" key="1">
    <citation type="submission" date="2023-11" db="EMBL/GenBank/DDBJ databases">
        <title>Gilvimarinus fulvus sp. nov., isolated from the surface of Kelp.</title>
        <authorList>
            <person name="Sun Y.Y."/>
            <person name="Gong Y."/>
            <person name="Du Z.J."/>
        </authorList>
    </citation>
    <scope>NUCLEOTIDE SEQUENCE [LARGE SCALE GENOMIC DNA]</scope>
    <source>
        <strain evidence="13 14">SDUM040013</strain>
    </source>
</reference>
<dbReference type="PANTHER" id="PTHR38831:SF1">
    <property type="entry name" value="TYPE II SECRETION SYSTEM PROTEIN K-RELATED"/>
    <property type="match status" value="1"/>
</dbReference>
<evidence type="ECO:0000256" key="8">
    <source>
        <dbReference type="ARBA" id="ARBA00022989"/>
    </source>
</evidence>
<dbReference type="SUPFAM" id="SSF54523">
    <property type="entry name" value="Pili subunits"/>
    <property type="match status" value="1"/>
</dbReference>
<keyword evidence="6 11" id="KW-0812">Transmembrane</keyword>
<feature type="domain" description="T2SS protein K first SAM-like" evidence="12">
    <location>
        <begin position="109"/>
        <end position="229"/>
    </location>
</feature>
<comment type="caution">
    <text evidence="13">The sequence shown here is derived from an EMBL/GenBank/DDBJ whole genome shotgun (WGS) entry which is preliminary data.</text>
</comment>
<evidence type="ECO:0000313" key="13">
    <source>
        <dbReference type="EMBL" id="MDX6849622.1"/>
    </source>
</evidence>
<evidence type="ECO:0000256" key="5">
    <source>
        <dbReference type="ARBA" id="ARBA00022519"/>
    </source>
</evidence>
<dbReference type="InterPro" id="IPR038072">
    <property type="entry name" value="GspK_central_sf"/>
</dbReference>
<dbReference type="InterPro" id="IPR045584">
    <property type="entry name" value="Pilin-like"/>
</dbReference>